<dbReference type="HOGENOM" id="CLU_2056272_0_0_6"/>
<proteinExistence type="predicted"/>
<dbReference type="EMBL" id="APRL01000015">
    <property type="protein sequence ID" value="ENW90085.1"/>
    <property type="molecule type" value="Genomic_DNA"/>
</dbReference>
<evidence type="ECO:0000256" key="1">
    <source>
        <dbReference type="SAM" id="Phobius"/>
    </source>
</evidence>
<keyword evidence="1" id="KW-0812">Transmembrane</keyword>
<organism evidence="2 3">
    <name type="scientific">Acinetobacter dispersus</name>
    <dbReference type="NCBI Taxonomy" id="70348"/>
    <lineage>
        <taxon>Bacteria</taxon>
        <taxon>Pseudomonadati</taxon>
        <taxon>Pseudomonadota</taxon>
        <taxon>Gammaproteobacteria</taxon>
        <taxon>Moraxellales</taxon>
        <taxon>Moraxellaceae</taxon>
        <taxon>Acinetobacter</taxon>
    </lineage>
</organism>
<evidence type="ECO:0000313" key="3">
    <source>
        <dbReference type="Proteomes" id="UP000013261"/>
    </source>
</evidence>
<sequence length="119" mass="13632">MLSPIQKLIFNDLKDLVGIFLSIFKFGIGLGASCLIYYLVEIEYLPNEISLGDGFVLFFIAVVFALFLFFFILAEISLGMIVWDILSSIFFKITSKSFRGNLDVKFNKIMGLRKRGMYF</sequence>
<reference evidence="2 3" key="1">
    <citation type="submission" date="2013-02" db="EMBL/GenBank/DDBJ databases">
        <title>The Genome Sequence of Acinetobacter sp. ANC 4105.</title>
        <authorList>
            <consortium name="The Broad Institute Genome Sequencing Platform"/>
            <consortium name="The Broad Institute Genome Sequencing Center for Infectious Disease"/>
            <person name="Cerqueira G."/>
            <person name="Feldgarden M."/>
            <person name="Courvalin P."/>
            <person name="Perichon B."/>
            <person name="Grillot-Courvalin C."/>
            <person name="Clermont D."/>
            <person name="Rocha E."/>
            <person name="Yoon E.-J."/>
            <person name="Nemec A."/>
            <person name="Walker B."/>
            <person name="Young S.K."/>
            <person name="Zeng Q."/>
            <person name="Gargeya S."/>
            <person name="Fitzgerald M."/>
            <person name="Haas B."/>
            <person name="Abouelleil A."/>
            <person name="Alvarado L."/>
            <person name="Arachchi H.M."/>
            <person name="Berlin A.M."/>
            <person name="Chapman S.B."/>
            <person name="Dewar J."/>
            <person name="Goldberg J."/>
            <person name="Griggs A."/>
            <person name="Gujja S."/>
            <person name="Hansen M."/>
            <person name="Howarth C."/>
            <person name="Imamovic A."/>
            <person name="Larimer J."/>
            <person name="McCowan C."/>
            <person name="Murphy C."/>
            <person name="Neiman D."/>
            <person name="Pearson M."/>
            <person name="Priest M."/>
            <person name="Roberts A."/>
            <person name="Saif S."/>
            <person name="Shea T."/>
            <person name="Sisk P."/>
            <person name="Sykes S."/>
            <person name="Wortman J."/>
            <person name="Nusbaum C."/>
            <person name="Birren B."/>
        </authorList>
    </citation>
    <scope>NUCLEOTIDE SEQUENCE [LARGE SCALE GENOMIC DNA]</scope>
    <source>
        <strain evidence="2 3">ANC 4105</strain>
    </source>
</reference>
<keyword evidence="1" id="KW-0472">Membrane</keyword>
<comment type="caution">
    <text evidence="2">The sequence shown here is derived from an EMBL/GenBank/DDBJ whole genome shotgun (WGS) entry which is preliminary data.</text>
</comment>
<feature type="transmembrane region" description="Helical" evidence="1">
    <location>
        <begin position="16"/>
        <end position="40"/>
    </location>
</feature>
<name>N9MAE1_9GAMM</name>
<dbReference type="RefSeq" id="WP_005193107.1">
    <property type="nucleotide sequence ID" value="NZ_KB850052.1"/>
</dbReference>
<protein>
    <submittedName>
        <fullName evidence="2">Uncharacterized protein</fullName>
    </submittedName>
</protein>
<accession>N9MAE1</accession>
<keyword evidence="1" id="KW-1133">Transmembrane helix</keyword>
<dbReference type="Proteomes" id="UP000013261">
    <property type="component" value="Unassembled WGS sequence"/>
</dbReference>
<feature type="transmembrane region" description="Helical" evidence="1">
    <location>
        <begin position="55"/>
        <end position="86"/>
    </location>
</feature>
<keyword evidence="3" id="KW-1185">Reference proteome</keyword>
<gene>
    <name evidence="2" type="ORF">F904_03839</name>
</gene>
<dbReference type="AlphaFoldDB" id="N9MAE1"/>
<evidence type="ECO:0000313" key="2">
    <source>
        <dbReference type="EMBL" id="ENW90085.1"/>
    </source>
</evidence>